<dbReference type="InterPro" id="IPR055132">
    <property type="entry name" value="RNase_J_b_CASP"/>
</dbReference>
<feature type="compositionally biased region" description="Basic residues" evidence="10">
    <location>
        <begin position="53"/>
        <end position="62"/>
    </location>
</feature>
<dbReference type="PANTHER" id="PTHR43694">
    <property type="entry name" value="RIBONUCLEASE J"/>
    <property type="match status" value="1"/>
</dbReference>
<dbReference type="NCBIfam" id="TIGR00649">
    <property type="entry name" value="MG423"/>
    <property type="match status" value="1"/>
</dbReference>
<accession>A0A6A8M6X5</accession>
<feature type="binding site" evidence="9">
    <location>
        <begin position="472"/>
        <end position="476"/>
    </location>
    <ligand>
        <name>substrate</name>
    </ligand>
</feature>
<dbReference type="InterPro" id="IPR001279">
    <property type="entry name" value="Metallo-B-lactamas"/>
</dbReference>
<evidence type="ECO:0000256" key="3">
    <source>
        <dbReference type="ARBA" id="ARBA00022723"/>
    </source>
</evidence>
<gene>
    <name evidence="9" type="primary">rnj</name>
    <name evidence="12" type="ORF">FYJ66_05745</name>
</gene>
<name>A0A6A8M6X5_9FIRM</name>
<dbReference type="GO" id="GO:0005737">
    <property type="term" value="C:cytoplasm"/>
    <property type="evidence" value="ECO:0007669"/>
    <property type="project" value="UniProtKB-SubCell"/>
</dbReference>
<keyword evidence="4 9" id="KW-0255">Endonuclease</keyword>
<evidence type="ECO:0000256" key="9">
    <source>
        <dbReference type="HAMAP-Rule" id="MF_01491"/>
    </source>
</evidence>
<feature type="domain" description="Metallo-beta-lactamase" evidence="11">
    <location>
        <begin position="130"/>
        <end position="323"/>
    </location>
</feature>
<protein>
    <recommendedName>
        <fullName evidence="9">Ribonuclease J</fullName>
        <shortName evidence="9">RNase J</shortName>
        <ecNumber evidence="9">3.1.-.-</ecNumber>
    </recommendedName>
</protein>
<comment type="similarity">
    <text evidence="9">Belongs to the metallo-beta-lactamase superfamily. RNA-metabolizing metallo-beta-lactamase-like family. Bacterial RNase J subfamily.</text>
</comment>
<comment type="function">
    <text evidence="9">An RNase that has 5'-3' exonuclease and possibly endonuclease activity. Involved in maturation of rRNA and in some organisms also mRNA maturation and/or decay.</text>
</comment>
<comment type="subcellular location">
    <subcellularLocation>
        <location evidence="9">Cytoplasm</location>
    </subcellularLocation>
</comment>
<dbReference type="GO" id="GO:0008270">
    <property type="term" value="F:zinc ion binding"/>
    <property type="evidence" value="ECO:0007669"/>
    <property type="project" value="InterPro"/>
</dbReference>
<evidence type="ECO:0000256" key="8">
    <source>
        <dbReference type="ARBA" id="ARBA00022884"/>
    </source>
</evidence>
<dbReference type="InterPro" id="IPR042173">
    <property type="entry name" value="RNase_J_2"/>
</dbReference>
<feature type="compositionally biased region" description="Basic residues" evidence="10">
    <location>
        <begin position="29"/>
        <end position="42"/>
    </location>
</feature>
<reference evidence="12" key="1">
    <citation type="submission" date="2019-09" db="EMBL/GenBank/DDBJ databases">
        <title>In-depth cultivation of the pig gut microbiome towards novel bacterial diversity and tailored functional studies.</title>
        <authorList>
            <person name="Wylensek D."/>
            <person name="Hitch T.C.A."/>
            <person name="Clavel T."/>
        </authorList>
    </citation>
    <scope>NUCLEOTIDE SEQUENCE</scope>
    <source>
        <strain evidence="12">RF-744-FAT-WT-3</strain>
    </source>
</reference>
<dbReference type="EC" id="3.1.-.-" evidence="9"/>
<proteinExistence type="inferred from homology"/>
<dbReference type="SMART" id="SM00849">
    <property type="entry name" value="Lactamase_B"/>
    <property type="match status" value="1"/>
</dbReference>
<evidence type="ECO:0000256" key="10">
    <source>
        <dbReference type="SAM" id="MobiDB-lite"/>
    </source>
</evidence>
<evidence type="ECO:0000256" key="6">
    <source>
        <dbReference type="ARBA" id="ARBA00022833"/>
    </source>
</evidence>
<evidence type="ECO:0000256" key="1">
    <source>
        <dbReference type="ARBA" id="ARBA00022490"/>
    </source>
</evidence>
<dbReference type="SUPFAM" id="SSF56281">
    <property type="entry name" value="Metallo-hydrolase/oxidoreductase"/>
    <property type="match status" value="1"/>
</dbReference>
<dbReference type="Gene3D" id="3.40.50.10710">
    <property type="entry name" value="Metallo-hydrolase/oxidoreductase"/>
    <property type="match status" value="1"/>
</dbReference>
<dbReference type="Pfam" id="PF00753">
    <property type="entry name" value="Lactamase_B"/>
    <property type="match status" value="1"/>
</dbReference>
<keyword evidence="6" id="KW-0862">Zinc</keyword>
<comment type="subunit">
    <text evidence="9">Homodimer, may be a subunit of the RNA degradosome.</text>
</comment>
<dbReference type="InterPro" id="IPR001587">
    <property type="entry name" value="RNase_J_CS"/>
</dbReference>
<dbReference type="EMBL" id="VUNB01000004">
    <property type="protein sequence ID" value="MST69095.1"/>
    <property type="molecule type" value="Genomic_DNA"/>
</dbReference>
<dbReference type="Gene3D" id="3.10.20.580">
    <property type="match status" value="1"/>
</dbReference>
<evidence type="ECO:0000256" key="5">
    <source>
        <dbReference type="ARBA" id="ARBA00022801"/>
    </source>
</evidence>
<keyword evidence="9" id="KW-0698">rRNA processing</keyword>
<dbReference type="Pfam" id="PF07521">
    <property type="entry name" value="RMMBL"/>
    <property type="match status" value="1"/>
</dbReference>
<organism evidence="12">
    <name type="scientific">Baileyella intestinalis</name>
    <dbReference type="NCBI Taxonomy" id="2606709"/>
    <lineage>
        <taxon>Bacteria</taxon>
        <taxon>Bacillati</taxon>
        <taxon>Bacillota</taxon>
        <taxon>Clostridia</taxon>
        <taxon>Peptostreptococcales</taxon>
        <taxon>Anaerovoracaceae</taxon>
        <taxon>Baileyella</taxon>
    </lineage>
</organism>
<sequence>MENITENSKKRGSGSAGSSGRKPADGNSRRRSLNKGYNRGRQKPSATKEKKTAKQNQKHTNQKGKAAVISGSPVPADKKRFSKSAGKQNQSKIKSNKQKRKDNAQEKRIRTRGTGDPLRIIPLGGMKEIGKNITLIEFRNQILIIDCGMSFPEDEMFGIDVVIPDFSYLKENANKIKGLLITHGHEDHIGAVPYLLKEINVPIYGSALACGLIENKLTEHNMRADLRTIHAGDIFNVGIFRVEAVRTNHSIADSMAFSIKCDGGHIVHTGDFKVDYTPLDGKRIDISRLAALGDEGVDVMLCDSTNVLRSGYTPSEKIVIDSMNRIFDKTDKRIIIATFSSNIYRLKYFMEASILHGRQIAVSGRSMEKCVKLATELGYLDLPETAFVDIRKINNIPDSRLTIVTTGSQGEPMSALTRMANDNHKAVKLKKGDVVVFSSSPIPGNEKTITNVVNKLYEKQVKVFQSDSVDIHVSGHACKEELKLMHSLIRPKYFIPAHGEYRHLVEHAELAESMGMNKGSIFILSNGDSVVIKNKQAKKEAGYTSAEDVLVDGYGIGDVGNVVLRDRKQLSEAGLIVISAAIDSNSGLLAAPPELITRGFIYVKENGPLIEEATNVVYEAIDQMGRGETKDLQAVKGALRDAMRSFIYKKTKRNPVILPVILYV</sequence>
<evidence type="ECO:0000256" key="2">
    <source>
        <dbReference type="ARBA" id="ARBA00022722"/>
    </source>
</evidence>
<evidence type="ECO:0000259" key="11">
    <source>
        <dbReference type="SMART" id="SM00849"/>
    </source>
</evidence>
<dbReference type="Pfam" id="PF17770">
    <property type="entry name" value="RNase_J_C"/>
    <property type="match status" value="1"/>
</dbReference>
<dbReference type="InterPro" id="IPR011108">
    <property type="entry name" value="RMMBL"/>
</dbReference>
<dbReference type="CDD" id="cd07714">
    <property type="entry name" value="RNaseJ_MBL-fold"/>
    <property type="match status" value="1"/>
</dbReference>
<evidence type="ECO:0000256" key="7">
    <source>
        <dbReference type="ARBA" id="ARBA00022839"/>
    </source>
</evidence>
<dbReference type="GO" id="GO:0004534">
    <property type="term" value="F:5'-3' RNA exonuclease activity"/>
    <property type="evidence" value="ECO:0007669"/>
    <property type="project" value="UniProtKB-UniRule"/>
</dbReference>
<evidence type="ECO:0000313" key="12">
    <source>
        <dbReference type="EMBL" id="MST69095.1"/>
    </source>
</evidence>
<dbReference type="GO" id="GO:0006364">
    <property type="term" value="P:rRNA processing"/>
    <property type="evidence" value="ECO:0007669"/>
    <property type="project" value="UniProtKB-UniRule"/>
</dbReference>
<feature type="region of interest" description="Disordered" evidence="10">
    <location>
        <begin position="1"/>
        <end position="115"/>
    </location>
</feature>
<comment type="caution">
    <text evidence="12">The sequence shown here is derived from an EMBL/GenBank/DDBJ whole genome shotgun (WGS) entry which is preliminary data.</text>
</comment>
<keyword evidence="2 9" id="KW-0540">Nuclease</keyword>
<keyword evidence="8 9" id="KW-0694">RNA-binding</keyword>
<evidence type="ECO:0000256" key="4">
    <source>
        <dbReference type="ARBA" id="ARBA00022759"/>
    </source>
</evidence>
<keyword evidence="3" id="KW-0479">Metal-binding</keyword>
<keyword evidence="7 9" id="KW-0269">Exonuclease</keyword>
<dbReference type="InterPro" id="IPR041636">
    <property type="entry name" value="RNase_J_C"/>
</dbReference>
<dbReference type="PANTHER" id="PTHR43694:SF1">
    <property type="entry name" value="RIBONUCLEASE J"/>
    <property type="match status" value="1"/>
</dbReference>
<dbReference type="HAMAP" id="MF_01491">
    <property type="entry name" value="RNase_J_bact"/>
    <property type="match status" value="1"/>
</dbReference>
<dbReference type="InterPro" id="IPR036866">
    <property type="entry name" value="RibonucZ/Hydroxyglut_hydro"/>
</dbReference>
<dbReference type="GO" id="GO:0003723">
    <property type="term" value="F:RNA binding"/>
    <property type="evidence" value="ECO:0007669"/>
    <property type="project" value="UniProtKB-UniRule"/>
</dbReference>
<dbReference type="InterPro" id="IPR004613">
    <property type="entry name" value="RNase_J"/>
</dbReference>
<keyword evidence="5 9" id="KW-0378">Hydrolase</keyword>
<dbReference type="InterPro" id="IPR030854">
    <property type="entry name" value="RNase_J_bac"/>
</dbReference>
<dbReference type="Pfam" id="PF22505">
    <property type="entry name" value="RNase_J_b_CASP"/>
    <property type="match status" value="1"/>
</dbReference>
<keyword evidence="1 9" id="KW-0963">Cytoplasm</keyword>
<dbReference type="GO" id="GO:0004521">
    <property type="term" value="F:RNA endonuclease activity"/>
    <property type="evidence" value="ECO:0007669"/>
    <property type="project" value="UniProtKB-UniRule"/>
</dbReference>
<dbReference type="Gene3D" id="3.60.15.10">
    <property type="entry name" value="Ribonuclease Z/Hydroxyacylglutathione hydrolase-like"/>
    <property type="match status" value="1"/>
</dbReference>
<dbReference type="PROSITE" id="PS01292">
    <property type="entry name" value="UPF0036"/>
    <property type="match status" value="1"/>
</dbReference>
<dbReference type="RefSeq" id="WP_154572563.1">
    <property type="nucleotide sequence ID" value="NZ_VUNB01000004.1"/>
</dbReference>
<dbReference type="AlphaFoldDB" id="A0A6A8M6X5"/>